<dbReference type="Pfam" id="PF00674">
    <property type="entry name" value="DUP"/>
    <property type="match status" value="1"/>
</dbReference>
<protein>
    <submittedName>
        <fullName evidence="3">Uncharacterized protein</fullName>
    </submittedName>
</protein>
<dbReference type="AlphaFoldDB" id="A0A9P7BD72"/>
<evidence type="ECO:0000313" key="4">
    <source>
        <dbReference type="Proteomes" id="UP000750334"/>
    </source>
</evidence>
<comment type="caution">
    <text evidence="3">The sequence shown here is derived from an EMBL/GenBank/DDBJ whole genome shotgun (WGS) entry which is preliminary data.</text>
</comment>
<evidence type="ECO:0000256" key="1">
    <source>
        <dbReference type="SAM" id="MobiDB-lite"/>
    </source>
</evidence>
<keyword evidence="2" id="KW-1133">Transmembrane helix</keyword>
<evidence type="ECO:0000313" key="3">
    <source>
        <dbReference type="EMBL" id="KAG0671430.1"/>
    </source>
</evidence>
<sequence length="263" mass="30235">MNYNQFKDTDMENDISVVQPLNNGQVEQEHIVLPCDMFRNRVTHYAWVLTRSTLFKIMFIIMVLCIATLFLSSNVVVLAIAGCTLYFDGIALVIHASIQYSYKDILKRISLRDQMVFFGEIVKYRPNSDPKTWNIIGSHMDQFFAKEGVYFPLYNGQDYFHLFSSMTSIDKCINNGHNDTNGANENMEAPTLLDDTLTLNSNLDTPANNNNNDNNNSNNNSNSNENINDSTLMYLDKAKRKAQLVFQETENEYWLERYPELAA</sequence>
<keyword evidence="2" id="KW-0812">Transmembrane</keyword>
<gene>
    <name evidence="3" type="ORF">C6P45_000597</name>
</gene>
<keyword evidence="4" id="KW-1185">Reference proteome</keyword>
<dbReference type="OrthoDB" id="4054881at2759"/>
<keyword evidence="2" id="KW-0472">Membrane</keyword>
<accession>A0A9P7BD72</accession>
<name>A0A9P7BD72_MAUEX</name>
<reference evidence="3 4" key="1">
    <citation type="submission" date="2020-11" db="EMBL/GenBank/DDBJ databases">
        <title>Kefir isolates.</title>
        <authorList>
            <person name="Marcisauskas S."/>
            <person name="Kim Y."/>
            <person name="Blasche S."/>
        </authorList>
    </citation>
    <scope>NUCLEOTIDE SEQUENCE [LARGE SCALE GENOMIC DNA]</scope>
    <source>
        <strain evidence="3 4">OG2</strain>
    </source>
</reference>
<dbReference type="InterPro" id="IPR001142">
    <property type="entry name" value="DUP/COS"/>
</dbReference>
<dbReference type="Proteomes" id="UP000750334">
    <property type="component" value="Unassembled WGS sequence"/>
</dbReference>
<dbReference type="EMBL" id="PUHR01000012">
    <property type="protein sequence ID" value="KAG0671430.1"/>
    <property type="molecule type" value="Genomic_DNA"/>
</dbReference>
<proteinExistence type="predicted"/>
<feature type="transmembrane region" description="Helical" evidence="2">
    <location>
        <begin position="77"/>
        <end position="98"/>
    </location>
</feature>
<evidence type="ECO:0000256" key="2">
    <source>
        <dbReference type="SAM" id="Phobius"/>
    </source>
</evidence>
<feature type="transmembrane region" description="Helical" evidence="2">
    <location>
        <begin position="53"/>
        <end position="71"/>
    </location>
</feature>
<feature type="region of interest" description="Disordered" evidence="1">
    <location>
        <begin position="198"/>
        <end position="228"/>
    </location>
</feature>
<organism evidence="3 4">
    <name type="scientific">Maudiozyma exigua</name>
    <name type="common">Yeast</name>
    <name type="synonym">Kazachstania exigua</name>
    <dbReference type="NCBI Taxonomy" id="34358"/>
    <lineage>
        <taxon>Eukaryota</taxon>
        <taxon>Fungi</taxon>
        <taxon>Dikarya</taxon>
        <taxon>Ascomycota</taxon>
        <taxon>Saccharomycotina</taxon>
        <taxon>Saccharomycetes</taxon>
        <taxon>Saccharomycetales</taxon>
        <taxon>Saccharomycetaceae</taxon>
        <taxon>Maudiozyma</taxon>
    </lineage>
</organism>